<dbReference type="EMBL" id="JBIAZU010000003">
    <property type="protein sequence ID" value="MFF5291900.1"/>
    <property type="molecule type" value="Genomic_DNA"/>
</dbReference>
<reference evidence="3 4" key="1">
    <citation type="submission" date="2024-10" db="EMBL/GenBank/DDBJ databases">
        <title>The Natural Products Discovery Center: Release of the First 8490 Sequenced Strains for Exploring Actinobacteria Biosynthetic Diversity.</title>
        <authorList>
            <person name="Kalkreuter E."/>
            <person name="Kautsar S.A."/>
            <person name="Yang D."/>
            <person name="Bader C.D."/>
            <person name="Teijaro C.N."/>
            <person name="Fluegel L."/>
            <person name="Davis C.M."/>
            <person name="Simpson J.R."/>
            <person name="Lauterbach L."/>
            <person name="Steele A.D."/>
            <person name="Gui C."/>
            <person name="Meng S."/>
            <person name="Li G."/>
            <person name="Viehrig K."/>
            <person name="Ye F."/>
            <person name="Su P."/>
            <person name="Kiefer A.F."/>
            <person name="Nichols A."/>
            <person name="Cepeda A.J."/>
            <person name="Yan W."/>
            <person name="Fan B."/>
            <person name="Jiang Y."/>
            <person name="Adhikari A."/>
            <person name="Zheng C.-J."/>
            <person name="Schuster L."/>
            <person name="Cowan T.M."/>
            <person name="Smanski M.J."/>
            <person name="Chevrette M.G."/>
            <person name="De Carvalho L.P.S."/>
            <person name="Shen B."/>
        </authorList>
    </citation>
    <scope>NUCLEOTIDE SEQUENCE [LARGE SCALE GENOMIC DNA]</scope>
    <source>
        <strain evidence="3 4">NPDC000087</strain>
    </source>
</reference>
<protein>
    <submittedName>
        <fullName evidence="3">DUF397 domain-containing protein</fullName>
    </submittedName>
</protein>
<proteinExistence type="predicted"/>
<dbReference type="Proteomes" id="UP001602245">
    <property type="component" value="Unassembled WGS sequence"/>
</dbReference>
<feature type="domain" description="DUF397" evidence="2">
    <location>
        <begin position="16"/>
        <end position="68"/>
    </location>
</feature>
<comment type="caution">
    <text evidence="3">The sequence shown here is derived from an EMBL/GenBank/DDBJ whole genome shotgun (WGS) entry which is preliminary data.</text>
</comment>
<sequence>MNNAAATPGTPRPRGQWFKSNRSGGGSDCVEVCYLDEGGVAVRNSKRPDAGTLIFTNSEFDAFVGGAKDGDFDR</sequence>
<keyword evidence="4" id="KW-1185">Reference proteome</keyword>
<organism evidence="3 4">
    <name type="scientific">Paractinoplanes globisporus</name>
    <dbReference type="NCBI Taxonomy" id="113565"/>
    <lineage>
        <taxon>Bacteria</taxon>
        <taxon>Bacillati</taxon>
        <taxon>Actinomycetota</taxon>
        <taxon>Actinomycetes</taxon>
        <taxon>Micromonosporales</taxon>
        <taxon>Micromonosporaceae</taxon>
        <taxon>Paractinoplanes</taxon>
    </lineage>
</organism>
<evidence type="ECO:0000259" key="2">
    <source>
        <dbReference type="Pfam" id="PF04149"/>
    </source>
</evidence>
<evidence type="ECO:0000313" key="3">
    <source>
        <dbReference type="EMBL" id="MFF5291900.1"/>
    </source>
</evidence>
<dbReference type="InterPro" id="IPR007278">
    <property type="entry name" value="DUF397"/>
</dbReference>
<evidence type="ECO:0000256" key="1">
    <source>
        <dbReference type="SAM" id="MobiDB-lite"/>
    </source>
</evidence>
<evidence type="ECO:0000313" key="4">
    <source>
        <dbReference type="Proteomes" id="UP001602245"/>
    </source>
</evidence>
<feature type="region of interest" description="Disordered" evidence="1">
    <location>
        <begin position="1"/>
        <end position="26"/>
    </location>
</feature>
<dbReference type="RefSeq" id="WP_020511763.1">
    <property type="nucleotide sequence ID" value="NZ_JBIAZU010000003.1"/>
</dbReference>
<accession>A0ABW6WHM7</accession>
<gene>
    <name evidence="3" type="ORF">ACFY35_20865</name>
</gene>
<name>A0ABW6WHM7_9ACTN</name>
<dbReference type="Pfam" id="PF04149">
    <property type="entry name" value="DUF397"/>
    <property type="match status" value="1"/>
</dbReference>